<dbReference type="SUPFAM" id="SSF55315">
    <property type="entry name" value="L30e-like"/>
    <property type="match status" value="1"/>
</dbReference>
<reference evidence="2" key="2">
    <citation type="journal article" date="2021" name="PeerJ">
        <title>Extensive microbial diversity within the chicken gut microbiome revealed by metagenomics and culture.</title>
        <authorList>
            <person name="Gilroy R."/>
            <person name="Ravi A."/>
            <person name="Getino M."/>
            <person name="Pursley I."/>
            <person name="Horton D.L."/>
            <person name="Alikhan N.F."/>
            <person name="Baker D."/>
            <person name="Gharbi K."/>
            <person name="Hall N."/>
            <person name="Watson M."/>
            <person name="Adriaenssens E.M."/>
            <person name="Foster-Nyarko E."/>
            <person name="Jarju S."/>
            <person name="Secka A."/>
            <person name="Antonio M."/>
            <person name="Oren A."/>
            <person name="Chaudhuri R.R."/>
            <person name="La Ragione R."/>
            <person name="Hildebrand F."/>
            <person name="Pallen M.J."/>
        </authorList>
    </citation>
    <scope>NUCLEOTIDE SEQUENCE</scope>
    <source>
        <strain evidence="2">ChiHcec3-6078</strain>
    </source>
</reference>
<evidence type="ECO:0000313" key="2">
    <source>
        <dbReference type="EMBL" id="HIU25232.1"/>
    </source>
</evidence>
<dbReference type="Proteomes" id="UP000824090">
    <property type="component" value="Unassembled WGS sequence"/>
</dbReference>
<dbReference type="Pfam" id="PF01248">
    <property type="entry name" value="Ribosomal_L7Ae"/>
    <property type="match status" value="1"/>
</dbReference>
<dbReference type="EMBL" id="DVMP01000043">
    <property type="protein sequence ID" value="HIU25232.1"/>
    <property type="molecule type" value="Genomic_DNA"/>
</dbReference>
<dbReference type="InterPro" id="IPR029064">
    <property type="entry name" value="Ribosomal_eL30-like_sf"/>
</dbReference>
<evidence type="ECO:0000259" key="1">
    <source>
        <dbReference type="Pfam" id="PF01248"/>
    </source>
</evidence>
<proteinExistence type="predicted"/>
<comment type="caution">
    <text evidence="2">The sequence shown here is derived from an EMBL/GenBank/DDBJ whole genome shotgun (WGS) entry which is preliminary data.</text>
</comment>
<reference evidence="2" key="1">
    <citation type="submission" date="2020-10" db="EMBL/GenBank/DDBJ databases">
        <authorList>
            <person name="Gilroy R."/>
        </authorList>
    </citation>
    <scope>NUCLEOTIDE SEQUENCE</scope>
    <source>
        <strain evidence="2">ChiHcec3-6078</strain>
    </source>
</reference>
<name>A0A9D1HZN3_9FIRM</name>
<dbReference type="AlphaFoldDB" id="A0A9D1HZN3"/>
<dbReference type="Gene3D" id="3.30.1330.30">
    <property type="match status" value="1"/>
</dbReference>
<accession>A0A9D1HZN3</accession>
<dbReference type="InterPro" id="IPR004038">
    <property type="entry name" value="Ribosomal_eL8/eL30/eS12/Gad45"/>
</dbReference>
<gene>
    <name evidence="2" type="ORF">IAC50_01875</name>
</gene>
<sequence length="109" mass="11973">MRKKVISYMGLAKKAGRLVSGTNTCAFAMKKGKAGLVILAEDISENGEKKIMKEINRYGTKFVKYGSSEELSRAVGSQGRSVFAVCDGNFAEVIFEEIDRERSEGGKRI</sequence>
<evidence type="ECO:0000313" key="3">
    <source>
        <dbReference type="Proteomes" id="UP000824090"/>
    </source>
</evidence>
<organism evidence="2 3">
    <name type="scientific">Candidatus Allocopromorpha excrementigallinarum</name>
    <dbReference type="NCBI Taxonomy" id="2840742"/>
    <lineage>
        <taxon>Bacteria</taxon>
        <taxon>Bacillati</taxon>
        <taxon>Bacillota</taxon>
        <taxon>Clostridia</taxon>
        <taxon>Eubacteriales</taxon>
        <taxon>Eubacteriaceae</taxon>
        <taxon>Eubacteriaceae incertae sedis</taxon>
        <taxon>Candidatus Allocopromorpha</taxon>
    </lineage>
</organism>
<protein>
    <submittedName>
        <fullName evidence="2">Ribosomal L7Ae/L30e/S12e/Gadd45 family protein</fullName>
    </submittedName>
</protein>
<feature type="domain" description="Ribosomal protein eL8/eL30/eS12/Gadd45" evidence="1">
    <location>
        <begin position="7"/>
        <end position="89"/>
    </location>
</feature>